<dbReference type="EMBL" id="NHYE01003686">
    <property type="protein sequence ID" value="PPQ88242.1"/>
    <property type="molecule type" value="Genomic_DNA"/>
</dbReference>
<name>A0A409XBT8_9AGAR</name>
<dbReference type="InParanoid" id="A0A409XBT8"/>
<evidence type="ECO:0000313" key="2">
    <source>
        <dbReference type="EMBL" id="PPQ88242.1"/>
    </source>
</evidence>
<evidence type="ECO:0000256" key="1">
    <source>
        <dbReference type="SAM" id="SignalP"/>
    </source>
</evidence>
<accession>A0A409XBT8</accession>
<comment type="caution">
    <text evidence="2">The sequence shown here is derived from an EMBL/GenBank/DDBJ whole genome shotgun (WGS) entry which is preliminary data.</text>
</comment>
<sequence length="52" mass="6055">MGTTAQSRMLLIMRTSLAFNFLCQRNEIGMMTPLKQVRERMRMGKTWITMGS</sequence>
<proteinExistence type="predicted"/>
<evidence type="ECO:0000313" key="3">
    <source>
        <dbReference type="Proteomes" id="UP000284706"/>
    </source>
</evidence>
<dbReference type="AlphaFoldDB" id="A0A409XBT8"/>
<feature type="signal peptide" evidence="1">
    <location>
        <begin position="1"/>
        <end position="18"/>
    </location>
</feature>
<organism evidence="2 3">
    <name type="scientific">Gymnopilus dilepis</name>
    <dbReference type="NCBI Taxonomy" id="231916"/>
    <lineage>
        <taxon>Eukaryota</taxon>
        <taxon>Fungi</taxon>
        <taxon>Dikarya</taxon>
        <taxon>Basidiomycota</taxon>
        <taxon>Agaricomycotina</taxon>
        <taxon>Agaricomycetes</taxon>
        <taxon>Agaricomycetidae</taxon>
        <taxon>Agaricales</taxon>
        <taxon>Agaricineae</taxon>
        <taxon>Hymenogastraceae</taxon>
        <taxon>Gymnopilus</taxon>
    </lineage>
</organism>
<dbReference type="Proteomes" id="UP000284706">
    <property type="component" value="Unassembled WGS sequence"/>
</dbReference>
<keyword evidence="1" id="KW-0732">Signal</keyword>
<protein>
    <submittedName>
        <fullName evidence="2">Uncharacterized protein</fullName>
    </submittedName>
</protein>
<feature type="chain" id="PRO_5019587028" evidence="1">
    <location>
        <begin position="19"/>
        <end position="52"/>
    </location>
</feature>
<reference evidence="2 3" key="1">
    <citation type="journal article" date="2018" name="Evol. Lett.">
        <title>Horizontal gene cluster transfer increased hallucinogenic mushroom diversity.</title>
        <authorList>
            <person name="Reynolds H.T."/>
            <person name="Vijayakumar V."/>
            <person name="Gluck-Thaler E."/>
            <person name="Korotkin H.B."/>
            <person name="Matheny P.B."/>
            <person name="Slot J.C."/>
        </authorList>
    </citation>
    <scope>NUCLEOTIDE SEQUENCE [LARGE SCALE GENOMIC DNA]</scope>
    <source>
        <strain evidence="2 3">SRW20</strain>
    </source>
</reference>
<gene>
    <name evidence="2" type="ORF">CVT26_004459</name>
</gene>
<keyword evidence="3" id="KW-1185">Reference proteome</keyword>